<proteinExistence type="predicted"/>
<accession>A0ABQ7GQH3</accession>
<keyword evidence="3" id="KW-1185">Reference proteome</keyword>
<comment type="caution">
    <text evidence="2">The sequence shown here is derived from an EMBL/GenBank/DDBJ whole genome shotgun (WGS) entry which is preliminary data.</text>
</comment>
<feature type="compositionally biased region" description="Low complexity" evidence="1">
    <location>
        <begin position="74"/>
        <end position="84"/>
    </location>
</feature>
<evidence type="ECO:0008006" key="4">
    <source>
        <dbReference type="Google" id="ProtNLM"/>
    </source>
</evidence>
<sequence length="247" mass="25743">MPAFAPVQVEAPHVCTTLCGGGGQGELARTRMALRGPIILTASQATRSQAVYVACWGNLMLGLWATVGSPPAARAGPRLGPAAAKPTRVDSASSSWARPSANPPGCSASRQWPTSPSWPTAACPVFRRQQMVCCFPSNKACRAGGRARVYRQGSTATGKQVACAAPQVLKRMWVAWGREEMSAVAVAASLMLGIVVTHPDTAGSAAVVRQPTKATSFKGPGVCSCCSLLFLAVPCPCLSFFCLLRVP</sequence>
<dbReference type="Proteomes" id="UP000815325">
    <property type="component" value="Unassembled WGS sequence"/>
</dbReference>
<dbReference type="EMBL" id="MU069640">
    <property type="protein sequence ID" value="KAF5836854.1"/>
    <property type="molecule type" value="Genomic_DNA"/>
</dbReference>
<evidence type="ECO:0000256" key="1">
    <source>
        <dbReference type="SAM" id="MobiDB-lite"/>
    </source>
</evidence>
<organism evidence="2 3">
    <name type="scientific">Dunaliella salina</name>
    <name type="common">Green alga</name>
    <name type="synonym">Protococcus salinus</name>
    <dbReference type="NCBI Taxonomy" id="3046"/>
    <lineage>
        <taxon>Eukaryota</taxon>
        <taxon>Viridiplantae</taxon>
        <taxon>Chlorophyta</taxon>
        <taxon>core chlorophytes</taxon>
        <taxon>Chlorophyceae</taxon>
        <taxon>CS clade</taxon>
        <taxon>Chlamydomonadales</taxon>
        <taxon>Dunaliellaceae</taxon>
        <taxon>Dunaliella</taxon>
    </lineage>
</organism>
<evidence type="ECO:0000313" key="3">
    <source>
        <dbReference type="Proteomes" id="UP000815325"/>
    </source>
</evidence>
<gene>
    <name evidence="2" type="ORF">DUNSADRAFT_5345</name>
</gene>
<protein>
    <recommendedName>
        <fullName evidence="4">Encoded protein</fullName>
    </recommendedName>
</protein>
<name>A0ABQ7GQH3_DUNSA</name>
<reference evidence="2" key="1">
    <citation type="submission" date="2017-08" db="EMBL/GenBank/DDBJ databases">
        <authorList>
            <person name="Polle J.E."/>
            <person name="Barry K."/>
            <person name="Cushman J."/>
            <person name="Schmutz J."/>
            <person name="Tran D."/>
            <person name="Hathwaick L.T."/>
            <person name="Yim W.C."/>
            <person name="Jenkins J."/>
            <person name="Mckie-Krisberg Z.M."/>
            <person name="Prochnik S."/>
            <person name="Lindquist E."/>
            <person name="Dockter R.B."/>
            <person name="Adam C."/>
            <person name="Molina H."/>
            <person name="Bunkerborg J."/>
            <person name="Jin E."/>
            <person name="Buchheim M."/>
            <person name="Magnuson J."/>
        </authorList>
    </citation>
    <scope>NUCLEOTIDE SEQUENCE</scope>
    <source>
        <strain evidence="2">CCAP 19/18</strain>
    </source>
</reference>
<evidence type="ECO:0000313" key="2">
    <source>
        <dbReference type="EMBL" id="KAF5836854.1"/>
    </source>
</evidence>
<feature type="region of interest" description="Disordered" evidence="1">
    <location>
        <begin position="74"/>
        <end position="113"/>
    </location>
</feature>